<sequence length="157" mass="18216">MAPIKRSPQLAPLSREHHEGLLIVWKIRQGLAKGIETARIGAYLQWAWENDLEAHFRREEEAFARFVPGEPLLARMQEEHETIEGLLHVNAQIADPALLDEIANLLNHHIRFEERTLFPAIERQLSPEQLDALHAQLESEPRKECGAWADEFWVRIH</sequence>
<reference evidence="3" key="1">
    <citation type="journal article" date="2019" name="Int. J. Syst. Evol. Microbiol.">
        <title>The Global Catalogue of Microorganisms (GCM) 10K type strain sequencing project: providing services to taxonomists for standard genome sequencing and annotation.</title>
        <authorList>
            <consortium name="The Broad Institute Genomics Platform"/>
            <consortium name="The Broad Institute Genome Sequencing Center for Infectious Disease"/>
            <person name="Wu L."/>
            <person name="Ma J."/>
        </authorList>
    </citation>
    <scope>NUCLEOTIDE SEQUENCE [LARGE SCALE GENOMIC DNA]</scope>
    <source>
        <strain evidence="3">JCM 17919</strain>
    </source>
</reference>
<comment type="caution">
    <text evidence="2">The sequence shown here is derived from an EMBL/GenBank/DDBJ whole genome shotgun (WGS) entry which is preliminary data.</text>
</comment>
<dbReference type="InterPro" id="IPR012312">
    <property type="entry name" value="Hemerythrin-like"/>
</dbReference>
<dbReference type="RefSeq" id="WP_345254130.1">
    <property type="nucleotide sequence ID" value="NZ_BAABGY010000005.1"/>
</dbReference>
<dbReference type="EMBL" id="BAABGY010000005">
    <property type="protein sequence ID" value="GAA4324266.1"/>
    <property type="molecule type" value="Genomic_DNA"/>
</dbReference>
<evidence type="ECO:0000313" key="2">
    <source>
        <dbReference type="EMBL" id="GAA4324266.1"/>
    </source>
</evidence>
<proteinExistence type="predicted"/>
<evidence type="ECO:0000259" key="1">
    <source>
        <dbReference type="Pfam" id="PF01814"/>
    </source>
</evidence>
<name>A0ABP8GH71_9BACT</name>
<evidence type="ECO:0000313" key="3">
    <source>
        <dbReference type="Proteomes" id="UP001501725"/>
    </source>
</evidence>
<accession>A0ABP8GH71</accession>
<gene>
    <name evidence="2" type="ORF">GCM10023184_11550</name>
</gene>
<feature type="domain" description="Hemerythrin-like" evidence="1">
    <location>
        <begin position="17"/>
        <end position="121"/>
    </location>
</feature>
<protein>
    <recommendedName>
        <fullName evidence="1">Hemerythrin-like domain-containing protein</fullName>
    </recommendedName>
</protein>
<dbReference type="Proteomes" id="UP001501725">
    <property type="component" value="Unassembled WGS sequence"/>
</dbReference>
<dbReference type="Gene3D" id="1.20.120.520">
    <property type="entry name" value="nmb1532 protein domain like"/>
    <property type="match status" value="1"/>
</dbReference>
<organism evidence="2 3">
    <name type="scientific">Flaviaesturariibacter amylovorans</name>
    <dbReference type="NCBI Taxonomy" id="1084520"/>
    <lineage>
        <taxon>Bacteria</taxon>
        <taxon>Pseudomonadati</taxon>
        <taxon>Bacteroidota</taxon>
        <taxon>Chitinophagia</taxon>
        <taxon>Chitinophagales</taxon>
        <taxon>Chitinophagaceae</taxon>
        <taxon>Flaviaestuariibacter</taxon>
    </lineage>
</organism>
<dbReference type="Pfam" id="PF01814">
    <property type="entry name" value="Hemerythrin"/>
    <property type="match status" value="1"/>
</dbReference>
<keyword evidence="3" id="KW-1185">Reference proteome</keyword>